<sequence>MANNLRRVAAFKALWQAITASRHGGPSVGQRIAAVPRMIKSIVKGEYDGGKSLLLMAGALAYLVSPIDIVPEAMLLLLGLTDDAVVITWLAGSVLSETQRFIEWEKDRDRILIGKAH</sequence>
<gene>
    <name evidence="6" type="ORF">J2S41_006070</name>
</gene>
<reference evidence="6" key="1">
    <citation type="submission" date="2023-07" db="EMBL/GenBank/DDBJ databases">
        <title>Sequencing the genomes of 1000 actinobacteria strains.</title>
        <authorList>
            <person name="Klenk H.-P."/>
        </authorList>
    </citation>
    <scope>NUCLEOTIDE SEQUENCE</scope>
    <source>
        <strain evidence="6">DSM 44707</strain>
    </source>
</reference>
<dbReference type="GO" id="GO:0012505">
    <property type="term" value="C:endomembrane system"/>
    <property type="evidence" value="ECO:0007669"/>
    <property type="project" value="UniProtKB-SubCell"/>
</dbReference>
<evidence type="ECO:0000256" key="3">
    <source>
        <dbReference type="ARBA" id="ARBA00022989"/>
    </source>
</evidence>
<dbReference type="AlphaFoldDB" id="A0AAE3YU81"/>
<dbReference type="RefSeq" id="WP_310372758.1">
    <property type="nucleotide sequence ID" value="NZ_JAVDYB010000001.1"/>
</dbReference>
<evidence type="ECO:0000256" key="2">
    <source>
        <dbReference type="ARBA" id="ARBA00022692"/>
    </source>
</evidence>
<keyword evidence="7" id="KW-1185">Reference proteome</keyword>
<evidence type="ECO:0000259" key="5">
    <source>
        <dbReference type="Pfam" id="PF06803"/>
    </source>
</evidence>
<protein>
    <submittedName>
        <fullName evidence="6">Uncharacterized membrane protein YkvA (DUF1232 family)</fullName>
    </submittedName>
</protein>
<dbReference type="Proteomes" id="UP001183643">
    <property type="component" value="Unassembled WGS sequence"/>
</dbReference>
<keyword evidence="3" id="KW-1133">Transmembrane helix</keyword>
<feature type="domain" description="DUF1232" evidence="5">
    <location>
        <begin position="53"/>
        <end position="89"/>
    </location>
</feature>
<name>A0AAE3YU81_9ACTN</name>
<comment type="caution">
    <text evidence="6">The sequence shown here is derived from an EMBL/GenBank/DDBJ whole genome shotgun (WGS) entry which is preliminary data.</text>
</comment>
<evidence type="ECO:0000313" key="7">
    <source>
        <dbReference type="Proteomes" id="UP001183643"/>
    </source>
</evidence>
<keyword evidence="2" id="KW-0812">Transmembrane</keyword>
<dbReference type="Pfam" id="PF06803">
    <property type="entry name" value="DUF1232"/>
    <property type="match status" value="1"/>
</dbReference>
<organism evidence="6 7">
    <name type="scientific">Catenuloplanes atrovinosus</name>
    <dbReference type="NCBI Taxonomy" id="137266"/>
    <lineage>
        <taxon>Bacteria</taxon>
        <taxon>Bacillati</taxon>
        <taxon>Actinomycetota</taxon>
        <taxon>Actinomycetes</taxon>
        <taxon>Micromonosporales</taxon>
        <taxon>Micromonosporaceae</taxon>
        <taxon>Catenuloplanes</taxon>
    </lineage>
</organism>
<accession>A0AAE3YU81</accession>
<dbReference type="EMBL" id="JAVDYB010000001">
    <property type="protein sequence ID" value="MDR7279292.1"/>
    <property type="molecule type" value="Genomic_DNA"/>
</dbReference>
<dbReference type="InterPro" id="IPR010652">
    <property type="entry name" value="DUF1232"/>
</dbReference>
<evidence type="ECO:0000256" key="1">
    <source>
        <dbReference type="ARBA" id="ARBA00004127"/>
    </source>
</evidence>
<comment type="subcellular location">
    <subcellularLocation>
        <location evidence="1">Endomembrane system</location>
        <topology evidence="1">Multi-pass membrane protein</topology>
    </subcellularLocation>
</comment>
<keyword evidence="4" id="KW-0472">Membrane</keyword>
<evidence type="ECO:0000256" key="4">
    <source>
        <dbReference type="ARBA" id="ARBA00023136"/>
    </source>
</evidence>
<evidence type="ECO:0000313" key="6">
    <source>
        <dbReference type="EMBL" id="MDR7279292.1"/>
    </source>
</evidence>
<proteinExistence type="predicted"/>